<comment type="caution">
    <text evidence="1">The sequence shown here is derived from an EMBL/GenBank/DDBJ whole genome shotgun (WGS) entry which is preliminary data.</text>
</comment>
<dbReference type="EMBL" id="JADPIE010000002">
    <property type="protein sequence ID" value="MBF8436233.1"/>
    <property type="molecule type" value="Genomic_DNA"/>
</dbReference>
<name>A0A931ANV1_9FIRM</name>
<evidence type="ECO:0000313" key="1">
    <source>
        <dbReference type="EMBL" id="MBF8436233.1"/>
    </source>
</evidence>
<keyword evidence="2" id="KW-1185">Reference proteome</keyword>
<dbReference type="Proteomes" id="UP000621436">
    <property type="component" value="Unassembled WGS sequence"/>
</dbReference>
<dbReference type="AlphaFoldDB" id="A0A931ANV1"/>
<dbReference type="RefSeq" id="WP_270453033.1">
    <property type="nucleotide sequence ID" value="NZ_JADPIE010000002.1"/>
</dbReference>
<protein>
    <submittedName>
        <fullName evidence="1">Uncharacterized protein</fullName>
    </submittedName>
</protein>
<sequence>MGFSQACGGDGQGRWAGLLALVPLLLPGGAFFQDGLYSGDRFDQGDKDFIYPG</sequence>
<proteinExistence type="predicted"/>
<reference evidence="1" key="1">
    <citation type="submission" date="2020-11" db="EMBL/GenBank/DDBJ databases">
        <title>Halonatronomonas betainensis gen. nov., sp. nov. a novel haloalkaliphilic representative of the family Halanaerobiacae capable of betaine degradation.</title>
        <authorList>
            <person name="Boltyanskaya Y."/>
            <person name="Kevbrin V."/>
            <person name="Detkova E."/>
            <person name="Grouzdev D.S."/>
            <person name="Koziaeva V."/>
            <person name="Zhilina T."/>
        </authorList>
    </citation>
    <scope>NUCLEOTIDE SEQUENCE</scope>
    <source>
        <strain evidence="1">Z-7014</strain>
    </source>
</reference>
<evidence type="ECO:0000313" key="2">
    <source>
        <dbReference type="Proteomes" id="UP000621436"/>
    </source>
</evidence>
<accession>A0A931ANV1</accession>
<gene>
    <name evidence="1" type="ORF">I0Q91_04005</name>
</gene>
<organism evidence="1 2">
    <name type="scientific">Halonatronomonas betaini</name>
    <dbReference type="NCBI Taxonomy" id="2778430"/>
    <lineage>
        <taxon>Bacteria</taxon>
        <taxon>Bacillati</taxon>
        <taxon>Bacillota</taxon>
        <taxon>Clostridia</taxon>
        <taxon>Halanaerobiales</taxon>
        <taxon>Halarsenatibacteraceae</taxon>
        <taxon>Halonatronomonas</taxon>
    </lineage>
</organism>